<reference evidence="1" key="1">
    <citation type="journal article" date="2014" name="Front. Microbiol.">
        <title>High frequency of phylogenetically diverse reductive dehalogenase-homologous genes in deep subseafloor sedimentary metagenomes.</title>
        <authorList>
            <person name="Kawai M."/>
            <person name="Futagami T."/>
            <person name="Toyoda A."/>
            <person name="Takaki Y."/>
            <person name="Nishi S."/>
            <person name="Hori S."/>
            <person name="Arai W."/>
            <person name="Tsubouchi T."/>
            <person name="Morono Y."/>
            <person name="Uchiyama I."/>
            <person name="Ito T."/>
            <person name="Fujiyama A."/>
            <person name="Inagaki F."/>
            <person name="Takami H."/>
        </authorList>
    </citation>
    <scope>NUCLEOTIDE SEQUENCE</scope>
    <source>
        <strain evidence="1">Expedition CK06-06</strain>
    </source>
</reference>
<feature type="non-terminal residue" evidence="1">
    <location>
        <position position="1"/>
    </location>
</feature>
<dbReference type="InterPro" id="IPR046653">
    <property type="entry name" value="DUF6765"/>
</dbReference>
<comment type="caution">
    <text evidence="1">The sequence shown here is derived from an EMBL/GenBank/DDBJ whole genome shotgun (WGS) entry which is preliminary data.</text>
</comment>
<dbReference type="AlphaFoldDB" id="X0VVW1"/>
<protein>
    <submittedName>
        <fullName evidence="1">Uncharacterized protein</fullName>
    </submittedName>
</protein>
<evidence type="ECO:0000313" key="1">
    <source>
        <dbReference type="EMBL" id="GAG15267.1"/>
    </source>
</evidence>
<organism evidence="1">
    <name type="scientific">marine sediment metagenome</name>
    <dbReference type="NCBI Taxonomy" id="412755"/>
    <lineage>
        <taxon>unclassified sequences</taxon>
        <taxon>metagenomes</taxon>
        <taxon>ecological metagenomes</taxon>
    </lineage>
</organism>
<dbReference type="Pfam" id="PF20551">
    <property type="entry name" value="DUF6765"/>
    <property type="match status" value="1"/>
</dbReference>
<accession>X0VVW1</accession>
<sequence length="253" mass="29473">ARRRDGKMHILNTTPDNGLVNDFMAEAFGSPQSNRLYRIGIATHAYVDSWAHQNFVGWYDDLNDTGLNPLPEIGHAEAGHKPDLVQYSWPDKRLTYRRKVVNNDRFLDAARRLFKQYCDYLDGLEIDCPNRPSPDALMARLDLAVSCATGTSEKQRRKQHVSAYVELAPWLDEYEERDWFDYAIRTEVRGLPDSHDGIISSLPTFFPDRYFWKSEKETTHWFQFQRAVKAHERFGIERLTPLFKEMGVDLSRA</sequence>
<name>X0VVW1_9ZZZZ</name>
<proteinExistence type="predicted"/>
<dbReference type="EMBL" id="BARS01033784">
    <property type="protein sequence ID" value="GAG15267.1"/>
    <property type="molecule type" value="Genomic_DNA"/>
</dbReference>
<gene>
    <name evidence="1" type="ORF">S01H1_52276</name>
</gene>